<dbReference type="AlphaFoldDB" id="Q6ZFT4"/>
<dbReference type="EMBL" id="AP004047">
    <property type="protein sequence ID" value="BAD09160.1"/>
    <property type="molecule type" value="Genomic_DNA"/>
</dbReference>
<reference evidence="4" key="3">
    <citation type="journal article" date="2005" name="Nature">
        <title>The map-based sequence of the rice genome.</title>
        <authorList>
            <consortium name="International rice genome sequencing project (IRGSP)"/>
            <person name="Matsumoto T."/>
            <person name="Wu J."/>
            <person name="Kanamori H."/>
            <person name="Katayose Y."/>
            <person name="Fujisawa M."/>
            <person name="Namiki N."/>
            <person name="Mizuno H."/>
            <person name="Yamamoto K."/>
            <person name="Antonio B.A."/>
            <person name="Baba T."/>
            <person name="Sakata K."/>
            <person name="Nagamura Y."/>
            <person name="Aoki H."/>
            <person name="Arikawa K."/>
            <person name="Arita K."/>
            <person name="Bito T."/>
            <person name="Chiden Y."/>
            <person name="Fujitsuka N."/>
            <person name="Fukunaka R."/>
            <person name="Hamada M."/>
            <person name="Harada C."/>
            <person name="Hayashi A."/>
            <person name="Hijishita S."/>
            <person name="Honda M."/>
            <person name="Hosokawa S."/>
            <person name="Ichikawa Y."/>
            <person name="Idonuma A."/>
            <person name="Iijima M."/>
            <person name="Ikeda M."/>
            <person name="Ikeno M."/>
            <person name="Ito K."/>
            <person name="Ito S."/>
            <person name="Ito T."/>
            <person name="Ito Y."/>
            <person name="Ito Y."/>
            <person name="Iwabuchi A."/>
            <person name="Kamiya K."/>
            <person name="Karasawa W."/>
            <person name="Kurita K."/>
            <person name="Katagiri S."/>
            <person name="Kikuta A."/>
            <person name="Kobayashi H."/>
            <person name="Kobayashi N."/>
            <person name="Machita K."/>
            <person name="Maehara T."/>
            <person name="Masukawa M."/>
            <person name="Mizubayashi T."/>
            <person name="Mukai Y."/>
            <person name="Nagasaki H."/>
            <person name="Nagata Y."/>
            <person name="Naito S."/>
            <person name="Nakashima M."/>
            <person name="Nakama Y."/>
            <person name="Nakamichi Y."/>
            <person name="Nakamura M."/>
            <person name="Meguro A."/>
            <person name="Negishi M."/>
            <person name="Ohta I."/>
            <person name="Ohta T."/>
            <person name="Okamoto M."/>
            <person name="Ono N."/>
            <person name="Saji S."/>
            <person name="Sakaguchi M."/>
            <person name="Sakai K."/>
            <person name="Shibata M."/>
            <person name="Shimokawa T."/>
            <person name="Song J."/>
            <person name="Takazaki Y."/>
            <person name="Terasawa K."/>
            <person name="Tsugane M."/>
            <person name="Tsuji K."/>
            <person name="Ueda S."/>
            <person name="Waki K."/>
            <person name="Yamagata H."/>
            <person name="Yamamoto M."/>
            <person name="Yamamoto S."/>
            <person name="Yamane H."/>
            <person name="Yoshiki S."/>
            <person name="Yoshihara R."/>
            <person name="Yukawa K."/>
            <person name="Zhong H."/>
            <person name="Yano M."/>
            <person name="Yuan Q."/>
            <person name="Ouyang S."/>
            <person name="Liu J."/>
            <person name="Jones K.M."/>
            <person name="Gansberger K."/>
            <person name="Moffat K."/>
            <person name="Hill J."/>
            <person name="Bera J."/>
            <person name="Fadrosh D."/>
            <person name="Jin S."/>
            <person name="Johri S."/>
            <person name="Kim M."/>
            <person name="Overton L."/>
            <person name="Reardon M."/>
            <person name="Tsitrin T."/>
            <person name="Vuong H."/>
            <person name="Weaver B."/>
            <person name="Ciecko A."/>
            <person name="Tallon L."/>
            <person name="Jackson J."/>
            <person name="Pai G."/>
            <person name="Aken S.V."/>
            <person name="Utterback T."/>
            <person name="Reidmuller S."/>
            <person name="Feldblyum T."/>
            <person name="Hsiao J."/>
            <person name="Zismann V."/>
            <person name="Iobst S."/>
            <person name="de Vazeille A.R."/>
            <person name="Buell C.R."/>
            <person name="Ying K."/>
            <person name="Li Y."/>
            <person name="Lu T."/>
            <person name="Huang Y."/>
            <person name="Zhao Q."/>
            <person name="Feng Q."/>
            <person name="Zhang L."/>
            <person name="Zhu J."/>
            <person name="Weng Q."/>
            <person name="Mu J."/>
            <person name="Lu Y."/>
            <person name="Fan D."/>
            <person name="Liu Y."/>
            <person name="Guan J."/>
            <person name="Zhang Y."/>
            <person name="Yu S."/>
            <person name="Liu X."/>
            <person name="Zhang Y."/>
            <person name="Hong G."/>
            <person name="Han B."/>
            <person name="Choisne N."/>
            <person name="Demange N."/>
            <person name="Orjeda G."/>
            <person name="Samain S."/>
            <person name="Cattolico L."/>
            <person name="Pelletier E."/>
            <person name="Couloux A."/>
            <person name="Segurens B."/>
            <person name="Wincker P."/>
            <person name="D'Hont A."/>
            <person name="Scarpelli C."/>
            <person name="Weissenbach J."/>
            <person name="Salanoubat M."/>
            <person name="Quetier F."/>
            <person name="Yu Y."/>
            <person name="Kim H.R."/>
            <person name="Rambo T."/>
            <person name="Currie J."/>
            <person name="Collura K."/>
            <person name="Luo M."/>
            <person name="Yang T."/>
            <person name="Ammiraju J.S.S."/>
            <person name="Engler F."/>
            <person name="Soderlund C."/>
            <person name="Wing R.A."/>
            <person name="Palmer L.E."/>
            <person name="de la Bastide M."/>
            <person name="Spiegel L."/>
            <person name="Nascimento L."/>
            <person name="Zutavern T."/>
            <person name="O'Shaughnessy A."/>
            <person name="Dike S."/>
            <person name="Dedhia N."/>
            <person name="Preston R."/>
            <person name="Balija V."/>
            <person name="McCombie W.R."/>
            <person name="Chow T."/>
            <person name="Chen H."/>
            <person name="Chung M."/>
            <person name="Chen C."/>
            <person name="Shaw J."/>
            <person name="Wu H."/>
            <person name="Hsiao K."/>
            <person name="Chao Y."/>
            <person name="Chu M."/>
            <person name="Cheng C."/>
            <person name="Hour A."/>
            <person name="Lee P."/>
            <person name="Lin S."/>
            <person name="Lin Y."/>
            <person name="Liou J."/>
            <person name="Liu S."/>
            <person name="Hsing Y."/>
            <person name="Raghuvanshi S."/>
            <person name="Mohanty A."/>
            <person name="Bharti A.K."/>
            <person name="Gaur A."/>
            <person name="Gupta V."/>
            <person name="Kumar D."/>
            <person name="Ravi V."/>
            <person name="Vij S."/>
            <person name="Kapur A."/>
            <person name="Khurana P."/>
            <person name="Khurana P."/>
            <person name="Khurana J.P."/>
            <person name="Tyagi A.K."/>
            <person name="Gaikwad K."/>
            <person name="Singh A."/>
            <person name="Dalal V."/>
            <person name="Srivastava S."/>
            <person name="Dixit A."/>
            <person name="Pal A.K."/>
            <person name="Ghazi I.A."/>
            <person name="Yadav M."/>
            <person name="Pandit A."/>
            <person name="Bhargava A."/>
            <person name="Sureshbabu K."/>
            <person name="Batra K."/>
            <person name="Sharma T.R."/>
            <person name="Mohapatra T."/>
            <person name="Singh N.K."/>
            <person name="Messing J."/>
            <person name="Nelson A.B."/>
            <person name="Fuks G."/>
            <person name="Kavchok S."/>
            <person name="Keizer G."/>
            <person name="Linton E."/>
            <person name="Llaca V."/>
            <person name="Song R."/>
            <person name="Tanyolac B."/>
            <person name="Young S."/>
            <person name="Ho-Il K."/>
            <person name="Hahn J.H."/>
            <person name="Sangsakoo G."/>
            <person name="Vanavichit A."/>
            <person name="de Mattos Luiz.A.T."/>
            <person name="Zimmer P.D."/>
            <person name="Malone G."/>
            <person name="Dellagostin O."/>
            <person name="de Oliveira A.C."/>
            <person name="Bevan M."/>
            <person name="Bancroft I."/>
            <person name="Minx P."/>
            <person name="Cordum H."/>
            <person name="Wilson R."/>
            <person name="Cheng Z."/>
            <person name="Jin W."/>
            <person name="Jiang J."/>
            <person name="Leong S.A."/>
            <person name="Iwama H."/>
            <person name="Gojobori T."/>
            <person name="Itoh T."/>
            <person name="Niimura Y."/>
            <person name="Fujii Y."/>
            <person name="Habara T."/>
            <person name="Sakai H."/>
            <person name="Sato Y."/>
            <person name="Wilson G."/>
            <person name="Kumar K."/>
            <person name="McCouch S."/>
            <person name="Juretic N."/>
            <person name="Hoen D."/>
            <person name="Wright S."/>
            <person name="Bruskiewich R."/>
            <person name="Bureau T."/>
            <person name="Miyao A."/>
            <person name="Hirochika H."/>
            <person name="Nishikawa T."/>
            <person name="Kadowaki K."/>
            <person name="Sugiura M."/>
            <person name="Burr B."/>
            <person name="Sasaki T."/>
        </authorList>
    </citation>
    <scope>NUCLEOTIDE SEQUENCE [LARGE SCALE GENOMIC DNA]</scope>
    <source>
        <strain evidence="4">cv. Nipponbare</strain>
    </source>
</reference>
<organism evidence="2 4">
    <name type="scientific">Oryza sativa subsp. japonica</name>
    <name type="common">Rice</name>
    <dbReference type="NCBI Taxonomy" id="39947"/>
    <lineage>
        <taxon>Eukaryota</taxon>
        <taxon>Viridiplantae</taxon>
        <taxon>Streptophyta</taxon>
        <taxon>Embryophyta</taxon>
        <taxon>Tracheophyta</taxon>
        <taxon>Spermatophyta</taxon>
        <taxon>Magnoliopsida</taxon>
        <taxon>Liliopsida</taxon>
        <taxon>Poales</taxon>
        <taxon>Poaceae</taxon>
        <taxon>BOP clade</taxon>
        <taxon>Oryzoideae</taxon>
        <taxon>Oryzeae</taxon>
        <taxon>Oryzinae</taxon>
        <taxon>Oryza</taxon>
        <taxon>Oryza sativa</taxon>
    </lineage>
</organism>
<sequence>MGHPCLRAGTARPDYWWVVPRPEVSSRWRRRGREDWWWASSRRWAAARGFLARRMVWEVCTVEVEAEEPASFEPAGWPAHLDEGRRERERERERGEGGGGKERRGEREGEGDDMVTQVWPPLSVIWARVYKDWREEAAPSVHVALLPGGRAQGWAAAIPSKPEGSSRHVYMVRWVPHSVHLTAFKAVAAGVPRRAERQTGL</sequence>
<name>Q6ZFT4_ORYSJ</name>
<evidence type="ECO:0000313" key="4">
    <source>
        <dbReference type="Proteomes" id="UP000000763"/>
    </source>
</evidence>
<evidence type="ECO:0000256" key="1">
    <source>
        <dbReference type="SAM" id="MobiDB-lite"/>
    </source>
</evidence>
<dbReference type="EMBL" id="AP004165">
    <property type="protein sequence ID" value="BAD07798.1"/>
    <property type="molecule type" value="Genomic_DNA"/>
</dbReference>
<gene>
    <name evidence="3" type="ORF">OJ1191_G08.3</name>
    <name evidence="2" type="ORF">OJ1479_B12.27</name>
</gene>
<dbReference type="Proteomes" id="UP000000763">
    <property type="component" value="Chromosome 2"/>
</dbReference>
<proteinExistence type="predicted"/>
<feature type="region of interest" description="Disordered" evidence="1">
    <location>
        <begin position="71"/>
        <end position="113"/>
    </location>
</feature>
<reference evidence="3" key="1">
    <citation type="submission" date="2001-08" db="EMBL/GenBank/DDBJ databases">
        <title>Oryza sativa nipponbare(GA3) genomic DNA, chromosome 2, BAC clone:OJ1191_G08.</title>
        <authorList>
            <person name="Sasaki T."/>
            <person name="Matsumoto T."/>
            <person name="Yamamoto K."/>
        </authorList>
    </citation>
    <scope>NUCLEOTIDE SEQUENCE</scope>
</reference>
<reference evidence="4" key="4">
    <citation type="journal article" date="2008" name="Nucleic Acids Res.">
        <title>The rice annotation project database (RAP-DB): 2008 update.</title>
        <authorList>
            <consortium name="The rice annotation project (RAP)"/>
        </authorList>
    </citation>
    <scope>GENOME REANNOTATION</scope>
    <source>
        <strain evidence="4">cv. Nipponbare</strain>
    </source>
</reference>
<reference evidence="2" key="2">
    <citation type="submission" date="2001-09" db="EMBL/GenBank/DDBJ databases">
        <title>Oryza sativa nipponbare(GA3) genomic DNA, chromosome 2, BAC clone:OJ1479_B12.</title>
        <authorList>
            <person name="Sasaki T."/>
            <person name="Matsumoto T."/>
            <person name="Yamamoto K."/>
        </authorList>
    </citation>
    <scope>NUCLEOTIDE SEQUENCE</scope>
</reference>
<protein>
    <submittedName>
        <fullName evidence="2">Uncharacterized protein</fullName>
    </submittedName>
</protein>
<accession>Q6ZFT4</accession>
<evidence type="ECO:0000313" key="2">
    <source>
        <dbReference type="EMBL" id="BAD07798.1"/>
    </source>
</evidence>
<feature type="compositionally biased region" description="Basic and acidic residues" evidence="1">
    <location>
        <begin position="80"/>
        <end position="108"/>
    </location>
</feature>
<evidence type="ECO:0000313" key="3">
    <source>
        <dbReference type="EMBL" id="BAD09160.1"/>
    </source>
</evidence>